<reference evidence="2 3" key="1">
    <citation type="submission" date="2019-09" db="EMBL/GenBank/DDBJ databases">
        <title>Pimelobacter sp. isolated from Paulinella.</title>
        <authorList>
            <person name="Jeong S.E."/>
        </authorList>
    </citation>
    <scope>NUCLEOTIDE SEQUENCE [LARGE SCALE GENOMIC DNA]</scope>
    <source>
        <strain evidence="2 3">Pch-N</strain>
    </source>
</reference>
<dbReference type="Proteomes" id="UP000449906">
    <property type="component" value="Unassembled WGS sequence"/>
</dbReference>
<name>A0A7J5DQJ5_NOCSI</name>
<accession>A0A7J5DQJ5</accession>
<sequence>MSREPESRMHREWHHTEKPTPPPPPPPKRKPVPRVRVENGTQDPTVRKLLTTTEKLTYEERRILRGYRLSGGSGPDAERRERKALEIEILSEKKEQR</sequence>
<evidence type="ECO:0000256" key="1">
    <source>
        <dbReference type="SAM" id="MobiDB-lite"/>
    </source>
</evidence>
<dbReference type="RefSeq" id="WP_151583237.1">
    <property type="nucleotide sequence ID" value="NZ_WBVM01000007.1"/>
</dbReference>
<protein>
    <submittedName>
        <fullName evidence="2">Uncharacterized protein</fullName>
    </submittedName>
</protein>
<organism evidence="2 3">
    <name type="scientific">Nocardioides simplex</name>
    <name type="common">Arthrobacter simplex</name>
    <dbReference type="NCBI Taxonomy" id="2045"/>
    <lineage>
        <taxon>Bacteria</taxon>
        <taxon>Bacillati</taxon>
        <taxon>Actinomycetota</taxon>
        <taxon>Actinomycetes</taxon>
        <taxon>Propionibacteriales</taxon>
        <taxon>Nocardioidaceae</taxon>
        <taxon>Pimelobacter</taxon>
    </lineage>
</organism>
<dbReference type="EMBL" id="WBVM01000007">
    <property type="protein sequence ID" value="KAB2806926.1"/>
    <property type="molecule type" value="Genomic_DNA"/>
</dbReference>
<feature type="compositionally biased region" description="Basic and acidic residues" evidence="1">
    <location>
        <begin position="1"/>
        <end position="18"/>
    </location>
</feature>
<evidence type="ECO:0000313" key="2">
    <source>
        <dbReference type="EMBL" id="KAB2806926.1"/>
    </source>
</evidence>
<proteinExistence type="predicted"/>
<feature type="region of interest" description="Disordered" evidence="1">
    <location>
        <begin position="1"/>
        <end position="44"/>
    </location>
</feature>
<gene>
    <name evidence="2" type="ORF">F9L07_28230</name>
</gene>
<evidence type="ECO:0000313" key="3">
    <source>
        <dbReference type="Proteomes" id="UP000449906"/>
    </source>
</evidence>
<dbReference type="AlphaFoldDB" id="A0A7J5DQJ5"/>
<comment type="caution">
    <text evidence="2">The sequence shown here is derived from an EMBL/GenBank/DDBJ whole genome shotgun (WGS) entry which is preliminary data.</text>
</comment>